<dbReference type="EMBL" id="JACJII010000001">
    <property type="protein sequence ID" value="MBA9005269.1"/>
    <property type="molecule type" value="Genomic_DNA"/>
</dbReference>
<comment type="caution">
    <text evidence="1">The sequence shown here is derived from an EMBL/GenBank/DDBJ whole genome shotgun (WGS) entry which is preliminary data.</text>
</comment>
<protein>
    <submittedName>
        <fullName evidence="1">Uncharacterized protein</fullName>
    </submittedName>
</protein>
<evidence type="ECO:0000313" key="1">
    <source>
        <dbReference type="EMBL" id="MBA9005269.1"/>
    </source>
</evidence>
<accession>A0A7W3N0J3</accession>
<evidence type="ECO:0000313" key="2">
    <source>
        <dbReference type="Proteomes" id="UP000539313"/>
    </source>
</evidence>
<dbReference type="AlphaFoldDB" id="A0A7W3N0J3"/>
<keyword evidence="2" id="KW-1185">Reference proteome</keyword>
<reference evidence="1 2" key="1">
    <citation type="submission" date="2020-08" db="EMBL/GenBank/DDBJ databases">
        <title>Sequencing the genomes of 1000 actinobacteria strains.</title>
        <authorList>
            <person name="Klenk H.-P."/>
        </authorList>
    </citation>
    <scope>NUCLEOTIDE SEQUENCE [LARGE SCALE GENOMIC DNA]</scope>
    <source>
        <strain evidence="1 2">DSM 45823</strain>
    </source>
</reference>
<dbReference type="Proteomes" id="UP000539313">
    <property type="component" value="Unassembled WGS sequence"/>
</dbReference>
<proteinExistence type="predicted"/>
<dbReference type="RefSeq" id="WP_182706486.1">
    <property type="nucleotide sequence ID" value="NZ_JACJII010000001.1"/>
</dbReference>
<name>A0A7W3N0J3_9ACTN</name>
<gene>
    <name evidence="1" type="ORF">HNR21_004151</name>
</gene>
<sequence>MWHPMPYRIHDEAHKWWTRLSRTVKARIPKDRRPEFLDDILDVSDL</sequence>
<organism evidence="1 2">
    <name type="scientific">Thermomonospora cellulosilytica</name>
    <dbReference type="NCBI Taxonomy" id="1411118"/>
    <lineage>
        <taxon>Bacteria</taxon>
        <taxon>Bacillati</taxon>
        <taxon>Actinomycetota</taxon>
        <taxon>Actinomycetes</taxon>
        <taxon>Streptosporangiales</taxon>
        <taxon>Thermomonosporaceae</taxon>
        <taxon>Thermomonospora</taxon>
    </lineage>
</organism>